<protein>
    <submittedName>
        <fullName evidence="7">IclR family transcriptional regulator</fullName>
    </submittedName>
</protein>
<evidence type="ECO:0000256" key="1">
    <source>
        <dbReference type="ARBA" id="ARBA00023015"/>
    </source>
</evidence>
<dbReference type="Proteomes" id="UP001365405">
    <property type="component" value="Unassembled WGS sequence"/>
</dbReference>
<feature type="domain" description="IclR-ED" evidence="6">
    <location>
        <begin position="91"/>
        <end position="275"/>
    </location>
</feature>
<evidence type="ECO:0000256" key="3">
    <source>
        <dbReference type="ARBA" id="ARBA00023163"/>
    </source>
</evidence>
<dbReference type="InterPro" id="IPR014757">
    <property type="entry name" value="Tscrpt_reg_IclR_C"/>
</dbReference>
<gene>
    <name evidence="7" type="ORF">AACH10_10075</name>
</gene>
<feature type="domain" description="HTH iclR-type" evidence="5">
    <location>
        <begin position="27"/>
        <end position="90"/>
    </location>
</feature>
<dbReference type="InterPro" id="IPR036388">
    <property type="entry name" value="WH-like_DNA-bd_sf"/>
</dbReference>
<comment type="caution">
    <text evidence="7">The sequence shown here is derived from an EMBL/GenBank/DDBJ whole genome shotgun (WGS) entry which is preliminary data.</text>
</comment>
<dbReference type="PANTHER" id="PTHR30136">
    <property type="entry name" value="HELIX-TURN-HELIX TRANSCRIPTIONAL REGULATOR, ICLR FAMILY"/>
    <property type="match status" value="1"/>
</dbReference>
<evidence type="ECO:0000313" key="8">
    <source>
        <dbReference type="Proteomes" id="UP001365405"/>
    </source>
</evidence>
<evidence type="ECO:0000313" key="7">
    <source>
        <dbReference type="EMBL" id="MEK8050585.1"/>
    </source>
</evidence>
<dbReference type="PANTHER" id="PTHR30136:SF39">
    <property type="entry name" value="TRANSCRIPTIONAL REGULATORY PROTEIN"/>
    <property type="match status" value="1"/>
</dbReference>
<evidence type="ECO:0000256" key="4">
    <source>
        <dbReference type="SAM" id="MobiDB-lite"/>
    </source>
</evidence>
<dbReference type="Gene3D" id="3.30.450.40">
    <property type="match status" value="1"/>
</dbReference>
<proteinExistence type="predicted"/>
<keyword evidence="3" id="KW-0804">Transcription</keyword>
<feature type="region of interest" description="Disordered" evidence="4">
    <location>
        <begin position="1"/>
        <end position="26"/>
    </location>
</feature>
<keyword evidence="1" id="KW-0805">Transcription regulation</keyword>
<organism evidence="7 8">
    <name type="scientific">Pseudaquabacterium inlustre</name>
    <dbReference type="NCBI Taxonomy" id="2984192"/>
    <lineage>
        <taxon>Bacteria</taxon>
        <taxon>Pseudomonadati</taxon>
        <taxon>Pseudomonadota</taxon>
        <taxon>Betaproteobacteria</taxon>
        <taxon>Burkholderiales</taxon>
        <taxon>Sphaerotilaceae</taxon>
        <taxon>Pseudaquabacterium</taxon>
    </lineage>
</organism>
<dbReference type="InterPro" id="IPR050707">
    <property type="entry name" value="HTH_MetabolicPath_Reg"/>
</dbReference>
<keyword evidence="8" id="KW-1185">Reference proteome</keyword>
<dbReference type="PROSITE" id="PS51077">
    <property type="entry name" value="HTH_ICLR"/>
    <property type="match status" value="1"/>
</dbReference>
<dbReference type="InterPro" id="IPR005471">
    <property type="entry name" value="Tscrpt_reg_IclR_N"/>
</dbReference>
<dbReference type="SUPFAM" id="SSF55781">
    <property type="entry name" value="GAF domain-like"/>
    <property type="match status" value="1"/>
</dbReference>
<sequence>MWTPDSGLTPDSAAAGSELPGQETAGAQTLRRGLSVLRLLTRVGPGGLRMGEIGRRLGLNKSTAIRLTRTLVDEGFVLHDPASGVYRLGPEAYAVGLAAEPSYALQRLAAPALRALALESGDTVFFTVLHGIESICLSRVEGDFPIRNQLVKPGDRWPLGVGAGSCAMLAALSDEAVAQILARNAAARATLYPGCTDEAIWRLVHETRAQGYCLNPGLVLENSWAIGVPVLDAQQRPVASISLAAIEPRLQPARRSALANRLMQASQELVSLQAAEARDPSDGMHSGPAAMPTLDRPHPA</sequence>
<keyword evidence="2" id="KW-0238">DNA-binding</keyword>
<evidence type="ECO:0000259" key="5">
    <source>
        <dbReference type="PROSITE" id="PS51077"/>
    </source>
</evidence>
<name>A0ABU9CHC4_9BURK</name>
<dbReference type="InterPro" id="IPR029016">
    <property type="entry name" value="GAF-like_dom_sf"/>
</dbReference>
<evidence type="ECO:0000256" key="2">
    <source>
        <dbReference type="ARBA" id="ARBA00023125"/>
    </source>
</evidence>
<dbReference type="SUPFAM" id="SSF46785">
    <property type="entry name" value="Winged helix' DNA-binding domain"/>
    <property type="match status" value="1"/>
</dbReference>
<evidence type="ECO:0000259" key="6">
    <source>
        <dbReference type="PROSITE" id="PS51078"/>
    </source>
</evidence>
<dbReference type="InterPro" id="IPR036390">
    <property type="entry name" value="WH_DNA-bd_sf"/>
</dbReference>
<dbReference type="EMBL" id="JBBUTH010000004">
    <property type="protein sequence ID" value="MEK8050585.1"/>
    <property type="molecule type" value="Genomic_DNA"/>
</dbReference>
<dbReference type="Pfam" id="PF09339">
    <property type="entry name" value="HTH_IclR"/>
    <property type="match status" value="1"/>
</dbReference>
<dbReference type="PROSITE" id="PS51078">
    <property type="entry name" value="ICLR_ED"/>
    <property type="match status" value="1"/>
</dbReference>
<dbReference type="RefSeq" id="WP_341410257.1">
    <property type="nucleotide sequence ID" value="NZ_JBBUTH010000004.1"/>
</dbReference>
<dbReference type="Gene3D" id="1.10.10.10">
    <property type="entry name" value="Winged helix-like DNA-binding domain superfamily/Winged helix DNA-binding domain"/>
    <property type="match status" value="1"/>
</dbReference>
<dbReference type="Pfam" id="PF01614">
    <property type="entry name" value="IclR_C"/>
    <property type="match status" value="1"/>
</dbReference>
<feature type="region of interest" description="Disordered" evidence="4">
    <location>
        <begin position="275"/>
        <end position="300"/>
    </location>
</feature>
<accession>A0ABU9CHC4</accession>
<dbReference type="SMART" id="SM00346">
    <property type="entry name" value="HTH_ICLR"/>
    <property type="match status" value="1"/>
</dbReference>
<reference evidence="7 8" key="1">
    <citation type="submission" date="2024-04" db="EMBL/GenBank/DDBJ databases">
        <title>Novel species of the genus Ideonella isolated from streams.</title>
        <authorList>
            <person name="Lu H."/>
        </authorList>
    </citation>
    <scope>NUCLEOTIDE SEQUENCE [LARGE SCALE GENOMIC DNA]</scope>
    <source>
        <strain evidence="7 8">DXS22W</strain>
    </source>
</reference>